<dbReference type="InterPro" id="IPR056884">
    <property type="entry name" value="NPHP3-like_N"/>
</dbReference>
<reference evidence="4" key="2">
    <citation type="submission" date="2015-01" db="EMBL/GenBank/DDBJ databases">
        <title>Evolutionary Origins and Diversification of the Mycorrhizal Mutualists.</title>
        <authorList>
            <consortium name="DOE Joint Genome Institute"/>
            <consortium name="Mycorrhizal Genomics Consortium"/>
            <person name="Kohler A."/>
            <person name="Kuo A."/>
            <person name="Nagy L.G."/>
            <person name="Floudas D."/>
            <person name="Copeland A."/>
            <person name="Barry K.W."/>
            <person name="Cichocki N."/>
            <person name="Veneault-Fourrey C."/>
            <person name="LaButti K."/>
            <person name="Lindquist E.A."/>
            <person name="Lipzen A."/>
            <person name="Lundell T."/>
            <person name="Morin E."/>
            <person name="Murat C."/>
            <person name="Riley R."/>
            <person name="Ohm R."/>
            <person name="Sun H."/>
            <person name="Tunlid A."/>
            <person name="Henrissat B."/>
            <person name="Grigoriev I.V."/>
            <person name="Hibbett D.S."/>
            <person name="Martin F."/>
        </authorList>
    </citation>
    <scope>NUCLEOTIDE SEQUENCE [LARGE SCALE GENOMIC DNA]</scope>
    <source>
        <strain evidence="4">Ve08.2h10</strain>
    </source>
</reference>
<dbReference type="STRING" id="930991.A0A0D0E3W0"/>
<evidence type="ECO:0000259" key="2">
    <source>
        <dbReference type="Pfam" id="PF24883"/>
    </source>
</evidence>
<reference evidence="3 4" key="1">
    <citation type="submission" date="2014-04" db="EMBL/GenBank/DDBJ databases">
        <authorList>
            <consortium name="DOE Joint Genome Institute"/>
            <person name="Kuo A."/>
            <person name="Kohler A."/>
            <person name="Jargeat P."/>
            <person name="Nagy L.G."/>
            <person name="Floudas D."/>
            <person name="Copeland A."/>
            <person name="Barry K.W."/>
            <person name="Cichocki N."/>
            <person name="Veneault-Fourrey C."/>
            <person name="LaButti K."/>
            <person name="Lindquist E.A."/>
            <person name="Lipzen A."/>
            <person name="Lundell T."/>
            <person name="Morin E."/>
            <person name="Murat C."/>
            <person name="Sun H."/>
            <person name="Tunlid A."/>
            <person name="Henrissat B."/>
            <person name="Grigoriev I.V."/>
            <person name="Hibbett D.S."/>
            <person name="Martin F."/>
            <person name="Nordberg H.P."/>
            <person name="Cantor M.N."/>
            <person name="Hua S.X."/>
        </authorList>
    </citation>
    <scope>NUCLEOTIDE SEQUENCE [LARGE SCALE GENOMIC DNA]</scope>
    <source>
        <strain evidence="3 4">Ve08.2h10</strain>
    </source>
</reference>
<dbReference type="EMBL" id="KN825025">
    <property type="protein sequence ID" value="KIK95714.1"/>
    <property type="molecule type" value="Genomic_DNA"/>
</dbReference>
<dbReference type="PANTHER" id="PTHR10039:SF16">
    <property type="entry name" value="GPI INOSITOL-DEACYLASE"/>
    <property type="match status" value="1"/>
</dbReference>
<protein>
    <submittedName>
        <fullName evidence="3">Unplaced genomic scaffold scaffold_203, whole genome shotgun sequence</fullName>
    </submittedName>
</protein>
<dbReference type="InParanoid" id="A0A0D0E3W0"/>
<dbReference type="HOGENOM" id="CLU_000288_34_5_1"/>
<evidence type="ECO:0000256" key="1">
    <source>
        <dbReference type="ARBA" id="ARBA00022737"/>
    </source>
</evidence>
<proteinExistence type="predicted"/>
<dbReference type="OrthoDB" id="2625791at2759"/>
<evidence type="ECO:0000313" key="4">
    <source>
        <dbReference type="Proteomes" id="UP000054538"/>
    </source>
</evidence>
<accession>A0A0D0E3W0</accession>
<dbReference type="PANTHER" id="PTHR10039">
    <property type="entry name" value="AMELOGENIN"/>
    <property type="match status" value="1"/>
</dbReference>
<keyword evidence="1" id="KW-0677">Repeat</keyword>
<gene>
    <name evidence="3" type="ORF">PAXRUDRAFT_11271</name>
</gene>
<name>A0A0D0E3W0_9AGAM</name>
<dbReference type="Pfam" id="PF24883">
    <property type="entry name" value="NPHP3_N"/>
    <property type="match status" value="1"/>
</dbReference>
<feature type="domain" description="Nephrocystin 3-like N-terminal" evidence="2">
    <location>
        <begin position="94"/>
        <end position="254"/>
    </location>
</feature>
<dbReference type="Proteomes" id="UP000054538">
    <property type="component" value="Unassembled WGS sequence"/>
</dbReference>
<sequence>MLFHGRLGKAQITDVKECITGCQAAVKDLYEKLSTRIVARMANNFKEMHARVKETQEDAKQRDAKQLSDEMRQWLKPYNTSTNHKAARDTHVKGSGSWCPEDERFQKWLNEPGTTLWISAGREHPLDCLVRTFYYMRDHTDPWGSTCGCAYFYLDARKSGGAPQEFETLLRTVLVQLCSNQANIPAVLKHLYGVDRNDHPEPTLSQIRTVEEVVDEVYILIDAVEESNSQGELLDWMNSLQSTTLRLHLLVTSRPERIIEERMAKSRHARISLTSDVLDNDIKAYVNEHVNASTDLKLLMTEEMKKKLRVKGDGM</sequence>
<evidence type="ECO:0000313" key="3">
    <source>
        <dbReference type="EMBL" id="KIK95714.1"/>
    </source>
</evidence>
<keyword evidence="4" id="KW-1185">Reference proteome</keyword>
<dbReference type="AlphaFoldDB" id="A0A0D0E3W0"/>
<organism evidence="3 4">
    <name type="scientific">Paxillus rubicundulus Ve08.2h10</name>
    <dbReference type="NCBI Taxonomy" id="930991"/>
    <lineage>
        <taxon>Eukaryota</taxon>
        <taxon>Fungi</taxon>
        <taxon>Dikarya</taxon>
        <taxon>Basidiomycota</taxon>
        <taxon>Agaricomycotina</taxon>
        <taxon>Agaricomycetes</taxon>
        <taxon>Agaricomycetidae</taxon>
        <taxon>Boletales</taxon>
        <taxon>Paxilineae</taxon>
        <taxon>Paxillaceae</taxon>
        <taxon>Paxillus</taxon>
    </lineage>
</organism>